<dbReference type="Proteomes" id="UP000321570">
    <property type="component" value="Unassembled WGS sequence"/>
</dbReference>
<accession>A0A564Z9F4</accession>
<name>A0A564Z9F4_HYMDI</name>
<dbReference type="EMBL" id="CABIJS010000694">
    <property type="protein sequence ID" value="VUZ55508.1"/>
    <property type="molecule type" value="Genomic_DNA"/>
</dbReference>
<dbReference type="AlphaFoldDB" id="A0A564Z9F4"/>
<protein>
    <submittedName>
        <fullName evidence="1">Uncharacterized protein</fullName>
    </submittedName>
</protein>
<sequence>MAPNETYVNEFLEIASFVTHSSNILCRYDDHSDNFVSFQLLPDETCSFTIFIPADYPYQSPQWQYFANGIPVCEAKNDELQFVTTVKRAFLRITFLWSKILGVTYPNKAANLDPTFIEQMKIVHATFPEKFL</sequence>
<evidence type="ECO:0000313" key="1">
    <source>
        <dbReference type="EMBL" id="VUZ55508.1"/>
    </source>
</evidence>
<evidence type="ECO:0000313" key="2">
    <source>
        <dbReference type="Proteomes" id="UP000321570"/>
    </source>
</evidence>
<reference evidence="1 2" key="1">
    <citation type="submission" date="2019-07" db="EMBL/GenBank/DDBJ databases">
        <authorList>
            <person name="Jastrzebski P J."/>
            <person name="Paukszto L."/>
            <person name="Jastrzebski P J."/>
        </authorList>
    </citation>
    <scope>NUCLEOTIDE SEQUENCE [LARGE SCALE GENOMIC DNA]</scope>
    <source>
        <strain evidence="1 2">WMS-il1</strain>
    </source>
</reference>
<proteinExistence type="predicted"/>
<gene>
    <name evidence="1" type="ORF">WMSIL1_LOCUS13344</name>
</gene>
<organism evidence="1 2">
    <name type="scientific">Hymenolepis diminuta</name>
    <name type="common">Rat tapeworm</name>
    <dbReference type="NCBI Taxonomy" id="6216"/>
    <lineage>
        <taxon>Eukaryota</taxon>
        <taxon>Metazoa</taxon>
        <taxon>Spiralia</taxon>
        <taxon>Lophotrochozoa</taxon>
        <taxon>Platyhelminthes</taxon>
        <taxon>Cestoda</taxon>
        <taxon>Eucestoda</taxon>
        <taxon>Cyclophyllidea</taxon>
        <taxon>Hymenolepididae</taxon>
        <taxon>Hymenolepis</taxon>
    </lineage>
</organism>
<keyword evidence="2" id="KW-1185">Reference proteome</keyword>